<protein>
    <submittedName>
        <fullName evidence="2">Rhodanese-related sulfurtransferase</fullName>
    </submittedName>
</protein>
<evidence type="ECO:0000259" key="1">
    <source>
        <dbReference type="PROSITE" id="PS50206"/>
    </source>
</evidence>
<dbReference type="EMBL" id="CP031165">
    <property type="protein sequence ID" value="AXV06824.1"/>
    <property type="molecule type" value="Genomic_DNA"/>
</dbReference>
<keyword evidence="2" id="KW-0808">Transferase</keyword>
<dbReference type="SMART" id="SM00450">
    <property type="entry name" value="RHOD"/>
    <property type="match status" value="1"/>
</dbReference>
<sequence>MNARLPEVDPNEAVELVDDGALLLDVREMDEWQAGHAPDARHVPMATIPQVMRDLPTDVPIVAICRSGRRSAEVTVYMNNAGFDVRNLEGGMQEWSATGHPVVTDDGSPGMVI</sequence>
<dbReference type="PROSITE" id="PS50206">
    <property type="entry name" value="RHODANESE_3"/>
    <property type="match status" value="1"/>
</dbReference>
<dbReference type="PANTHER" id="PTHR43031:SF1">
    <property type="entry name" value="PYRIDINE NUCLEOTIDE-DISULPHIDE OXIDOREDUCTASE"/>
    <property type="match status" value="1"/>
</dbReference>
<dbReference type="KEGG" id="euz:DVS28_a2141"/>
<gene>
    <name evidence="2" type="ORF">DVS28_a2141</name>
</gene>
<keyword evidence="3" id="KW-1185">Reference proteome</keyword>
<dbReference type="Proteomes" id="UP000264006">
    <property type="component" value="Chromosome"/>
</dbReference>
<evidence type="ECO:0000313" key="2">
    <source>
        <dbReference type="EMBL" id="AXV06824.1"/>
    </source>
</evidence>
<dbReference type="Gene3D" id="3.40.250.10">
    <property type="entry name" value="Rhodanese-like domain"/>
    <property type="match status" value="1"/>
</dbReference>
<feature type="domain" description="Rhodanese" evidence="1">
    <location>
        <begin position="17"/>
        <end position="104"/>
    </location>
</feature>
<dbReference type="InterPro" id="IPR050229">
    <property type="entry name" value="GlpE_sulfurtransferase"/>
</dbReference>
<dbReference type="Pfam" id="PF00581">
    <property type="entry name" value="Rhodanese"/>
    <property type="match status" value="1"/>
</dbReference>
<dbReference type="SUPFAM" id="SSF52821">
    <property type="entry name" value="Rhodanese/Cell cycle control phosphatase"/>
    <property type="match status" value="1"/>
</dbReference>
<proteinExistence type="predicted"/>
<dbReference type="InterPro" id="IPR036873">
    <property type="entry name" value="Rhodanese-like_dom_sf"/>
</dbReference>
<dbReference type="PANTHER" id="PTHR43031">
    <property type="entry name" value="FAD-DEPENDENT OXIDOREDUCTASE"/>
    <property type="match status" value="1"/>
</dbReference>
<dbReference type="OrthoDB" id="9800872at2"/>
<accession>A0A346XX77</accession>
<name>A0A346XX77_9ACTN</name>
<dbReference type="InterPro" id="IPR001763">
    <property type="entry name" value="Rhodanese-like_dom"/>
</dbReference>
<reference evidence="2 3" key="1">
    <citation type="submission" date="2018-09" db="EMBL/GenBank/DDBJ databases">
        <title>Complete genome sequence of Euzebya sp. DY32-46 isolated from seawater of Pacific Ocean.</title>
        <authorList>
            <person name="Xu L."/>
            <person name="Wu Y.-H."/>
            <person name="Xu X.-W."/>
        </authorList>
    </citation>
    <scope>NUCLEOTIDE SEQUENCE [LARGE SCALE GENOMIC DNA]</scope>
    <source>
        <strain evidence="2 3">DY32-46</strain>
    </source>
</reference>
<dbReference type="RefSeq" id="WP_114591415.1">
    <property type="nucleotide sequence ID" value="NZ_CP031165.1"/>
</dbReference>
<organism evidence="2 3">
    <name type="scientific">Euzebya pacifica</name>
    <dbReference type="NCBI Taxonomy" id="1608957"/>
    <lineage>
        <taxon>Bacteria</taxon>
        <taxon>Bacillati</taxon>
        <taxon>Actinomycetota</taxon>
        <taxon>Nitriliruptoria</taxon>
        <taxon>Euzebyales</taxon>
    </lineage>
</organism>
<evidence type="ECO:0000313" key="3">
    <source>
        <dbReference type="Proteomes" id="UP000264006"/>
    </source>
</evidence>
<dbReference type="AlphaFoldDB" id="A0A346XX77"/>
<dbReference type="CDD" id="cd00158">
    <property type="entry name" value="RHOD"/>
    <property type="match status" value="1"/>
</dbReference>
<dbReference type="GO" id="GO:0016740">
    <property type="term" value="F:transferase activity"/>
    <property type="evidence" value="ECO:0007669"/>
    <property type="project" value="UniProtKB-KW"/>
</dbReference>